<gene>
    <name evidence="1" type="ORF">Nepgr_001318</name>
</gene>
<dbReference type="EMBL" id="BSYO01000001">
    <property type="protein sequence ID" value="GMG99478.1"/>
    <property type="molecule type" value="Genomic_DNA"/>
</dbReference>
<name>A0AAD3RWW7_NEPGR</name>
<evidence type="ECO:0000313" key="2">
    <source>
        <dbReference type="Proteomes" id="UP001279734"/>
    </source>
</evidence>
<dbReference type="Proteomes" id="UP001279734">
    <property type="component" value="Unassembled WGS sequence"/>
</dbReference>
<protein>
    <submittedName>
        <fullName evidence="1">Uncharacterized protein</fullName>
    </submittedName>
</protein>
<proteinExistence type="predicted"/>
<reference evidence="1" key="1">
    <citation type="submission" date="2023-05" db="EMBL/GenBank/DDBJ databases">
        <title>Nepenthes gracilis genome sequencing.</title>
        <authorList>
            <person name="Fukushima K."/>
        </authorList>
    </citation>
    <scope>NUCLEOTIDE SEQUENCE</scope>
    <source>
        <strain evidence="1">SING2019-196</strain>
    </source>
</reference>
<accession>A0AAD3RWW7</accession>
<dbReference type="AlphaFoldDB" id="A0AAD3RWW7"/>
<sequence>MSSISEEHDTSFLGNQNQTTSGNISTTNVLLFNRVVSNLAPKQNCNQRQSEEVLPLLACNGESGGPLEADFDGVSPVRMGSSLSEMVLGISDQPIILKQRTIAPRNCCFSSRTRSLSSVHNRRGLRATSYMSRKWCTDAIAETEIKFTAFWDFASSSPTLAAVEET</sequence>
<organism evidence="1 2">
    <name type="scientific">Nepenthes gracilis</name>
    <name type="common">Slender pitcher plant</name>
    <dbReference type="NCBI Taxonomy" id="150966"/>
    <lineage>
        <taxon>Eukaryota</taxon>
        <taxon>Viridiplantae</taxon>
        <taxon>Streptophyta</taxon>
        <taxon>Embryophyta</taxon>
        <taxon>Tracheophyta</taxon>
        <taxon>Spermatophyta</taxon>
        <taxon>Magnoliopsida</taxon>
        <taxon>eudicotyledons</taxon>
        <taxon>Gunneridae</taxon>
        <taxon>Pentapetalae</taxon>
        <taxon>Caryophyllales</taxon>
        <taxon>Nepenthaceae</taxon>
        <taxon>Nepenthes</taxon>
    </lineage>
</organism>
<comment type="caution">
    <text evidence="1">The sequence shown here is derived from an EMBL/GenBank/DDBJ whole genome shotgun (WGS) entry which is preliminary data.</text>
</comment>
<keyword evidence="2" id="KW-1185">Reference proteome</keyword>
<evidence type="ECO:0000313" key="1">
    <source>
        <dbReference type="EMBL" id="GMG99478.1"/>
    </source>
</evidence>